<evidence type="ECO:0000259" key="9">
    <source>
        <dbReference type="PROSITE" id="PS50828"/>
    </source>
</evidence>
<dbReference type="SUPFAM" id="SSF52540">
    <property type="entry name" value="P-loop containing nucleoside triphosphate hydrolases"/>
    <property type="match status" value="1"/>
</dbReference>
<dbReference type="SMART" id="SM00534">
    <property type="entry name" value="MUTSac"/>
    <property type="match status" value="1"/>
</dbReference>
<comment type="function">
    <text evidence="7">Endonuclease that is involved in the suppression of homologous recombination and thus may have a key role in the control of bacterial genetic diversity.</text>
</comment>
<dbReference type="EMBL" id="JACATZ010000001">
    <property type="protein sequence ID" value="NWJ44753.1"/>
    <property type="molecule type" value="Genomic_DNA"/>
</dbReference>
<dbReference type="Gene3D" id="3.40.50.300">
    <property type="entry name" value="P-loop containing nucleotide triphosphate hydrolases"/>
    <property type="match status" value="1"/>
</dbReference>
<protein>
    <recommendedName>
        <fullName evidence="7">Endonuclease MutS2</fullName>
        <ecNumber evidence="7">3.1.-.-</ecNumber>
    </recommendedName>
    <alternativeName>
        <fullName evidence="7">Ribosome-associated protein quality control-upstream factor</fullName>
        <shortName evidence="7">RQC-upstream factor</shortName>
        <shortName evidence="7">RqcU</shortName>
        <ecNumber evidence="7">3.6.4.-</ecNumber>
    </alternativeName>
</protein>
<dbReference type="Pfam" id="PF20297">
    <property type="entry name" value="MSSS"/>
    <property type="match status" value="1"/>
</dbReference>
<dbReference type="PANTHER" id="PTHR48466">
    <property type="entry name" value="OS10G0509000 PROTEIN-RELATED"/>
    <property type="match status" value="1"/>
</dbReference>
<keyword evidence="3 7" id="KW-0378">Hydrolase</keyword>
<dbReference type="InterPro" id="IPR005747">
    <property type="entry name" value="MutS2"/>
</dbReference>
<dbReference type="InterPro" id="IPR046893">
    <property type="entry name" value="MSSS"/>
</dbReference>
<dbReference type="GO" id="GO:0140664">
    <property type="term" value="F:ATP-dependent DNA damage sensor activity"/>
    <property type="evidence" value="ECO:0007669"/>
    <property type="project" value="InterPro"/>
</dbReference>
<dbReference type="AlphaFoldDB" id="A0A8T7LV51"/>
<feature type="domain" description="Smr" evidence="9">
    <location>
        <begin position="767"/>
        <end position="842"/>
    </location>
</feature>
<dbReference type="GO" id="GO:0006298">
    <property type="term" value="P:mismatch repair"/>
    <property type="evidence" value="ECO:0007669"/>
    <property type="project" value="InterPro"/>
</dbReference>
<dbReference type="GO" id="GO:0030983">
    <property type="term" value="F:mismatched DNA binding"/>
    <property type="evidence" value="ECO:0007669"/>
    <property type="project" value="InterPro"/>
</dbReference>
<dbReference type="NCBIfam" id="TIGR01069">
    <property type="entry name" value="mutS2"/>
    <property type="match status" value="1"/>
</dbReference>
<keyword evidence="7" id="KW-0540">Nuclease</keyword>
<keyword evidence="1 7" id="KW-0699">rRNA-binding</keyword>
<comment type="subunit">
    <text evidence="7">Homodimer. Binds to stalled ribosomes, contacting rRNA.</text>
</comment>
<dbReference type="GO" id="GO:0004519">
    <property type="term" value="F:endonuclease activity"/>
    <property type="evidence" value="ECO:0007669"/>
    <property type="project" value="UniProtKB-UniRule"/>
</dbReference>
<dbReference type="PIRSF" id="PIRSF005814">
    <property type="entry name" value="MutS_YshD"/>
    <property type="match status" value="1"/>
</dbReference>
<dbReference type="SUPFAM" id="SSF48334">
    <property type="entry name" value="DNA repair protein MutS, domain III"/>
    <property type="match status" value="1"/>
</dbReference>
<evidence type="ECO:0000256" key="5">
    <source>
        <dbReference type="ARBA" id="ARBA00022884"/>
    </source>
</evidence>
<dbReference type="GO" id="GO:0072344">
    <property type="term" value="P:rescue of stalled ribosome"/>
    <property type="evidence" value="ECO:0007669"/>
    <property type="project" value="UniProtKB-UniRule"/>
</dbReference>
<proteinExistence type="inferred from homology"/>
<evidence type="ECO:0000313" key="11">
    <source>
        <dbReference type="Proteomes" id="UP000521676"/>
    </source>
</evidence>
<evidence type="ECO:0000256" key="6">
    <source>
        <dbReference type="ARBA" id="ARBA00023125"/>
    </source>
</evidence>
<dbReference type="InterPro" id="IPR000432">
    <property type="entry name" value="DNA_mismatch_repair_MutS_C"/>
</dbReference>
<evidence type="ECO:0000256" key="8">
    <source>
        <dbReference type="SAM" id="Coils"/>
    </source>
</evidence>
<dbReference type="Proteomes" id="UP000521676">
    <property type="component" value="Unassembled WGS sequence"/>
</dbReference>
<keyword evidence="7 10" id="KW-0255">Endonuclease</keyword>
<dbReference type="InterPro" id="IPR027417">
    <property type="entry name" value="P-loop_NTPase"/>
</dbReference>
<name>A0A8T7LV51_9CHLR</name>
<dbReference type="GO" id="GO:0005524">
    <property type="term" value="F:ATP binding"/>
    <property type="evidence" value="ECO:0007669"/>
    <property type="project" value="UniProtKB-UniRule"/>
</dbReference>
<dbReference type="Pfam" id="PF01713">
    <property type="entry name" value="Smr"/>
    <property type="match status" value="1"/>
</dbReference>
<sequence>MTMNERTLRVLEFHKVLERLARYTSFSAGRALLETLRPSTDSAEVQVRLDTTAEARILLEKRPETTIGGARDIRDNVRIAAIGRALDPSAFLEIRATLESSRILRHSIMKSNQDGSLYYLSQIAARLADLPLLEGEIEQTISSDGTVLDSASPALRRIREQIRITHGRLLDKLNSIISSSSYQTLLQESIITLRNGRYVVPVKAEFKGQLRGIIHDQSASGQTVYMEPLATLDLNNQWKQLQLDEKDEIERVLRELAAKVGRHVSELLQMVEALAELDLTFAKARYAADLRATQPKLATIPLPGVVLPEGTHLLNFIRARHPLISGKVVPIDFYLGGDFRVLVITGPNTGGKTVSLKTAALLTLMAMAGLHLPVEEGSQTVVFQKIFADIGDEQSIEQSLSTFSSHINNIIGILGEIDRNTLVILDELGAGTDPTEGAALARSLIEHILQREAHAAITTHYSELKSYAYLTPGVQNASVRFDVETLSPTYILDIGLPGRSNALAIASRLGLPASIIEQARTYVSSDDVQVDALISKIQSERDEAGQARYEAMKLKAEIERQRDELNRQLRHIEDEKRKAAAAAREEARLEFEQDLIAMREESRAVRQRLVDIDQAVRAAGEKTEIAAELEKQRKALAEAEKLALELQRRAQRRAREKAQAKTRAESEPEPFIGELKPGDRVQIISLQQEGVLLAGPDTEGIYEVQFGSFKVKISSLDLKRLPGKPRSSDKPLTLRERADLDGAAEKSGIRVNARSRAELSETVSLELDMRGWRAEEVAAALDRYLNDAYLSNMPFVRLVHGKGTGALRQVVRTYLKSHPLVKSFRSGENGEGGDGVTVATLAT</sequence>
<comment type="function">
    <text evidence="7">Acts as a ribosome collision sensor, splitting the ribosome into its 2 subunits. Detects stalled/collided 70S ribosomes which it binds and splits by an ATP-hydrolysis driven conformational change. Acts upstream of the ribosome quality control system (RQC), a ribosome-associated complex that mediates the extraction of incompletely synthesized nascent chains from stalled ribosomes and their subsequent degradation. Probably generates substrates for RQC.</text>
</comment>
<keyword evidence="8" id="KW-0175">Coiled coil</keyword>
<evidence type="ECO:0000256" key="7">
    <source>
        <dbReference type="HAMAP-Rule" id="MF_00092"/>
    </source>
</evidence>
<keyword evidence="4 7" id="KW-0067">ATP-binding</keyword>
<dbReference type="PANTHER" id="PTHR48466:SF2">
    <property type="entry name" value="OS10G0509000 PROTEIN"/>
    <property type="match status" value="1"/>
</dbReference>
<dbReference type="InterPro" id="IPR036063">
    <property type="entry name" value="Smr_dom_sf"/>
</dbReference>
<feature type="coiled-coil region" evidence="8">
    <location>
        <begin position="544"/>
        <end position="592"/>
    </location>
</feature>
<dbReference type="InterPro" id="IPR045076">
    <property type="entry name" value="MutS"/>
</dbReference>
<dbReference type="PROSITE" id="PS00486">
    <property type="entry name" value="DNA_MISMATCH_REPAIR_2"/>
    <property type="match status" value="1"/>
</dbReference>
<dbReference type="GO" id="GO:0045910">
    <property type="term" value="P:negative regulation of DNA recombination"/>
    <property type="evidence" value="ECO:0007669"/>
    <property type="project" value="InterPro"/>
</dbReference>
<dbReference type="SMART" id="SM00533">
    <property type="entry name" value="MUTSd"/>
    <property type="match status" value="1"/>
</dbReference>
<dbReference type="Pfam" id="PF00488">
    <property type="entry name" value="MutS_V"/>
    <property type="match status" value="1"/>
</dbReference>
<dbReference type="InterPro" id="IPR007696">
    <property type="entry name" value="DNA_mismatch_repair_MutS_core"/>
</dbReference>
<dbReference type="CDD" id="cd03280">
    <property type="entry name" value="ABC_MutS2"/>
    <property type="match status" value="1"/>
</dbReference>
<dbReference type="EC" id="3.6.4.-" evidence="7"/>
<dbReference type="EC" id="3.1.-.-" evidence="7"/>
<dbReference type="Gene3D" id="3.30.1370.110">
    <property type="match status" value="1"/>
</dbReference>
<comment type="caution">
    <text evidence="10">The sequence shown here is derived from an EMBL/GenBank/DDBJ whole genome shotgun (WGS) entry which is preliminary data.</text>
</comment>
<feature type="coiled-coil region" evidence="8">
    <location>
        <begin position="622"/>
        <end position="661"/>
    </location>
</feature>
<evidence type="ECO:0000313" key="10">
    <source>
        <dbReference type="EMBL" id="NWJ44753.1"/>
    </source>
</evidence>
<dbReference type="InterPro" id="IPR036187">
    <property type="entry name" value="DNA_mismatch_repair_MutS_sf"/>
</dbReference>
<keyword evidence="6 7" id="KW-0238">DNA-binding</keyword>
<gene>
    <name evidence="7" type="primary">mutS2</name>
    <name evidence="7" type="synonym">rqcU</name>
    <name evidence="10" type="ORF">HXX08_02640</name>
</gene>
<evidence type="ECO:0000256" key="4">
    <source>
        <dbReference type="ARBA" id="ARBA00022840"/>
    </source>
</evidence>
<dbReference type="PROSITE" id="PS50828">
    <property type="entry name" value="SMR"/>
    <property type="match status" value="1"/>
</dbReference>
<keyword evidence="5 7" id="KW-0694">RNA-binding</keyword>
<reference evidence="10 11" key="1">
    <citation type="submission" date="2020-06" db="EMBL/GenBank/DDBJ databases">
        <title>Anoxygenic phototrophic Chloroflexota member uses a Type I reaction center.</title>
        <authorList>
            <person name="Tsuji J.M."/>
            <person name="Shaw N.A."/>
            <person name="Nagashima S."/>
            <person name="Venkiteswaran J."/>
            <person name="Schiff S.L."/>
            <person name="Hanada S."/>
            <person name="Tank M."/>
            <person name="Neufeld J.D."/>
        </authorList>
    </citation>
    <scope>NUCLEOTIDE SEQUENCE [LARGE SCALE GENOMIC DNA]</scope>
    <source>
        <strain evidence="10">L227-S17</strain>
    </source>
</reference>
<organism evidence="10 11">
    <name type="scientific">Candidatus Chlorohelix allophototropha</name>
    <dbReference type="NCBI Taxonomy" id="3003348"/>
    <lineage>
        <taxon>Bacteria</taxon>
        <taxon>Bacillati</taxon>
        <taxon>Chloroflexota</taxon>
        <taxon>Chloroflexia</taxon>
        <taxon>Candidatus Chloroheliales</taxon>
        <taxon>Candidatus Chloroheliaceae</taxon>
        <taxon>Candidatus Chlorohelix</taxon>
    </lineage>
</organism>
<dbReference type="InterPro" id="IPR002625">
    <property type="entry name" value="Smr_dom"/>
</dbReference>
<dbReference type="FunFam" id="3.40.50.300:FF:000830">
    <property type="entry name" value="Endonuclease MutS2"/>
    <property type="match status" value="1"/>
</dbReference>
<dbReference type="GO" id="GO:0019843">
    <property type="term" value="F:rRNA binding"/>
    <property type="evidence" value="ECO:0007669"/>
    <property type="project" value="UniProtKB-UniRule"/>
</dbReference>
<evidence type="ECO:0000256" key="2">
    <source>
        <dbReference type="ARBA" id="ARBA00022741"/>
    </source>
</evidence>
<comment type="similarity">
    <text evidence="7">Belongs to the DNA mismatch repair MutS family. MutS2 subfamily.</text>
</comment>
<dbReference type="SUPFAM" id="SSF160443">
    <property type="entry name" value="SMR domain-like"/>
    <property type="match status" value="1"/>
</dbReference>
<feature type="binding site" evidence="7">
    <location>
        <begin position="346"/>
        <end position="353"/>
    </location>
    <ligand>
        <name>ATP</name>
        <dbReference type="ChEBI" id="CHEBI:30616"/>
    </ligand>
</feature>
<evidence type="ECO:0000256" key="3">
    <source>
        <dbReference type="ARBA" id="ARBA00022801"/>
    </source>
</evidence>
<evidence type="ECO:0000256" key="1">
    <source>
        <dbReference type="ARBA" id="ARBA00022730"/>
    </source>
</evidence>
<dbReference type="HAMAP" id="MF_00092">
    <property type="entry name" value="MutS2"/>
    <property type="match status" value="1"/>
</dbReference>
<dbReference type="GO" id="GO:0043023">
    <property type="term" value="F:ribosomal large subunit binding"/>
    <property type="evidence" value="ECO:0007669"/>
    <property type="project" value="UniProtKB-UniRule"/>
</dbReference>
<dbReference type="SMART" id="SM00463">
    <property type="entry name" value="SMR"/>
    <property type="match status" value="1"/>
</dbReference>
<accession>A0A8T7LV51</accession>
<keyword evidence="2 7" id="KW-0547">Nucleotide-binding</keyword>
<dbReference type="GO" id="GO:0016887">
    <property type="term" value="F:ATP hydrolysis activity"/>
    <property type="evidence" value="ECO:0007669"/>
    <property type="project" value="InterPro"/>
</dbReference>